<accession>A0A518E4Y8</accession>
<dbReference type="Proteomes" id="UP000317648">
    <property type="component" value="Chromosome"/>
</dbReference>
<sequence length="247" mass="25683">MNQCVISLAILLAGAGAVKEESKPTAKVERAARHYRIELYNQYRFDRAEYDRHLEAVQDLLSAWKDGEHTDANADAAIAWLEGSHDAVLSGQNEMLALPTIPPAVKEQPAEEGFVASPAVDAVRNTAVSTGAPHGPLTSDSLSSDDPLTPQLSAPPMVAPHAPAPHASAPHASAPHMAAPQGQSGETESSSILGSITGALSHAVSDIMSPGADKPTEKPVSPSAEQPLAPSPDLPNPWLDAAASETP</sequence>
<evidence type="ECO:0000313" key="2">
    <source>
        <dbReference type="EMBL" id="QDU99152.1"/>
    </source>
</evidence>
<gene>
    <name evidence="2" type="ORF">Pla8534_70640</name>
</gene>
<feature type="region of interest" description="Disordered" evidence="1">
    <location>
        <begin position="128"/>
        <end position="247"/>
    </location>
</feature>
<evidence type="ECO:0000256" key="1">
    <source>
        <dbReference type="SAM" id="MobiDB-lite"/>
    </source>
</evidence>
<reference evidence="2 3" key="1">
    <citation type="submission" date="2019-02" db="EMBL/GenBank/DDBJ databases">
        <title>Deep-cultivation of Planctomycetes and their phenomic and genomic characterization uncovers novel biology.</title>
        <authorList>
            <person name="Wiegand S."/>
            <person name="Jogler M."/>
            <person name="Boedeker C."/>
            <person name="Pinto D."/>
            <person name="Vollmers J."/>
            <person name="Rivas-Marin E."/>
            <person name="Kohn T."/>
            <person name="Peeters S.H."/>
            <person name="Heuer A."/>
            <person name="Rast P."/>
            <person name="Oberbeckmann S."/>
            <person name="Bunk B."/>
            <person name="Jeske O."/>
            <person name="Meyerdierks A."/>
            <person name="Storesund J.E."/>
            <person name="Kallscheuer N."/>
            <person name="Luecker S."/>
            <person name="Lage O.M."/>
            <person name="Pohl T."/>
            <person name="Merkel B.J."/>
            <person name="Hornburger P."/>
            <person name="Mueller R.-W."/>
            <person name="Bruemmer F."/>
            <person name="Labrenz M."/>
            <person name="Spormann A.M."/>
            <person name="Op den Camp H."/>
            <person name="Overmann J."/>
            <person name="Amann R."/>
            <person name="Jetten M.S.M."/>
            <person name="Mascher T."/>
            <person name="Medema M.H."/>
            <person name="Devos D.P."/>
            <person name="Kaster A.-K."/>
            <person name="Ovreas L."/>
            <person name="Rohde M."/>
            <person name="Galperin M.Y."/>
            <person name="Jogler C."/>
        </authorList>
    </citation>
    <scope>NUCLEOTIDE SEQUENCE [LARGE SCALE GENOMIC DNA]</scope>
    <source>
        <strain evidence="2 3">Pla85_3_4</strain>
    </source>
</reference>
<proteinExistence type="predicted"/>
<name>A0A518E4Y8_9BACT</name>
<protein>
    <submittedName>
        <fullName evidence="2">Uncharacterized protein</fullName>
    </submittedName>
</protein>
<keyword evidence="3" id="KW-1185">Reference proteome</keyword>
<evidence type="ECO:0000313" key="3">
    <source>
        <dbReference type="Proteomes" id="UP000317648"/>
    </source>
</evidence>
<feature type="compositionally biased region" description="Low complexity" evidence="1">
    <location>
        <begin position="136"/>
        <end position="180"/>
    </location>
</feature>
<dbReference type="AlphaFoldDB" id="A0A518E4Y8"/>
<dbReference type="EMBL" id="CP036433">
    <property type="protein sequence ID" value="QDU99152.1"/>
    <property type="molecule type" value="Genomic_DNA"/>
</dbReference>
<organism evidence="2 3">
    <name type="scientific">Lignipirellula cremea</name>
    <dbReference type="NCBI Taxonomy" id="2528010"/>
    <lineage>
        <taxon>Bacteria</taxon>
        <taxon>Pseudomonadati</taxon>
        <taxon>Planctomycetota</taxon>
        <taxon>Planctomycetia</taxon>
        <taxon>Pirellulales</taxon>
        <taxon>Pirellulaceae</taxon>
        <taxon>Lignipirellula</taxon>
    </lineage>
</organism>
<feature type="compositionally biased region" description="Polar residues" evidence="1">
    <location>
        <begin position="181"/>
        <end position="194"/>
    </location>
</feature>
<dbReference type="KEGG" id="lcre:Pla8534_70640"/>